<evidence type="ECO:0000313" key="2">
    <source>
        <dbReference type="Proteomes" id="UP000824890"/>
    </source>
</evidence>
<protein>
    <submittedName>
        <fullName evidence="1">Uncharacterized protein</fullName>
    </submittedName>
</protein>
<name>A0ABQ8E6V9_BRANA</name>
<evidence type="ECO:0000313" key="1">
    <source>
        <dbReference type="EMBL" id="KAH0937355.1"/>
    </source>
</evidence>
<dbReference type="EMBL" id="JAGKQM010000002">
    <property type="protein sequence ID" value="KAH0937355.1"/>
    <property type="molecule type" value="Genomic_DNA"/>
</dbReference>
<proteinExistence type="predicted"/>
<feature type="non-terminal residue" evidence="1">
    <location>
        <position position="1"/>
    </location>
</feature>
<comment type="caution">
    <text evidence="1">The sequence shown here is derived from an EMBL/GenBank/DDBJ whole genome shotgun (WGS) entry which is preliminary data.</text>
</comment>
<accession>A0ABQ8E6V9</accession>
<reference evidence="1 2" key="1">
    <citation type="submission" date="2021-05" db="EMBL/GenBank/DDBJ databases">
        <title>Genome Assembly of Synthetic Allotetraploid Brassica napus Reveals Homoeologous Exchanges between Subgenomes.</title>
        <authorList>
            <person name="Davis J.T."/>
        </authorList>
    </citation>
    <scope>NUCLEOTIDE SEQUENCE [LARGE SCALE GENOMIC DNA]</scope>
    <source>
        <strain evidence="2">cv. Da-Ae</strain>
        <tissue evidence="1">Seedling</tissue>
    </source>
</reference>
<gene>
    <name evidence="1" type="ORF">HID58_004816</name>
</gene>
<dbReference type="Proteomes" id="UP000824890">
    <property type="component" value="Unassembled WGS sequence"/>
</dbReference>
<sequence length="72" mass="8245">TFGLAFGVLHITYLRHRSFLPAFEHLALHFPSHGASASESMNKEDERIREIMTNDTTARFIFILSEVEVILI</sequence>
<organism evidence="1 2">
    <name type="scientific">Brassica napus</name>
    <name type="common">Rape</name>
    <dbReference type="NCBI Taxonomy" id="3708"/>
    <lineage>
        <taxon>Eukaryota</taxon>
        <taxon>Viridiplantae</taxon>
        <taxon>Streptophyta</taxon>
        <taxon>Embryophyta</taxon>
        <taxon>Tracheophyta</taxon>
        <taxon>Spermatophyta</taxon>
        <taxon>Magnoliopsida</taxon>
        <taxon>eudicotyledons</taxon>
        <taxon>Gunneridae</taxon>
        <taxon>Pentapetalae</taxon>
        <taxon>rosids</taxon>
        <taxon>malvids</taxon>
        <taxon>Brassicales</taxon>
        <taxon>Brassicaceae</taxon>
        <taxon>Brassiceae</taxon>
        <taxon>Brassica</taxon>
    </lineage>
</organism>
<keyword evidence="2" id="KW-1185">Reference proteome</keyword>